<dbReference type="InterPro" id="IPR036866">
    <property type="entry name" value="RibonucZ/Hydroxyglut_hydro"/>
</dbReference>
<evidence type="ECO:0000313" key="8">
    <source>
        <dbReference type="EMBL" id="KAH7435379.1"/>
    </source>
</evidence>
<proteinExistence type="inferred from homology"/>
<reference evidence="8" key="1">
    <citation type="submission" date="2021-08" db="EMBL/GenBank/DDBJ databases">
        <title>WGS assembly of Ceratopteris richardii.</title>
        <authorList>
            <person name="Marchant D.B."/>
            <person name="Chen G."/>
            <person name="Jenkins J."/>
            <person name="Shu S."/>
            <person name="Leebens-Mack J."/>
            <person name="Grimwood J."/>
            <person name="Schmutz J."/>
            <person name="Soltis P."/>
            <person name="Soltis D."/>
            <person name="Chen Z.-H."/>
        </authorList>
    </citation>
    <scope>NUCLEOTIDE SEQUENCE</scope>
    <source>
        <strain evidence="8">Whitten #5841</strain>
        <tissue evidence="8">Leaf</tissue>
    </source>
</reference>
<evidence type="ECO:0000256" key="4">
    <source>
        <dbReference type="ARBA" id="ARBA00023204"/>
    </source>
</evidence>
<keyword evidence="4" id="KW-0234">DNA repair</keyword>
<evidence type="ECO:0000256" key="1">
    <source>
        <dbReference type="ARBA" id="ARBA00004123"/>
    </source>
</evidence>
<feature type="domain" description="Metallo-beta-lactamase" evidence="7">
    <location>
        <begin position="259"/>
        <end position="385"/>
    </location>
</feature>
<name>A0A8T2UTC6_CERRI</name>
<dbReference type="FunFam" id="3.40.50.12650:FF:000001">
    <property type="entry name" value="DNA cross-link repair 1A"/>
    <property type="match status" value="1"/>
</dbReference>
<keyword evidence="9" id="KW-1185">Reference proteome</keyword>
<evidence type="ECO:0000256" key="3">
    <source>
        <dbReference type="ARBA" id="ARBA00022763"/>
    </source>
</evidence>
<evidence type="ECO:0000313" key="9">
    <source>
        <dbReference type="Proteomes" id="UP000825935"/>
    </source>
</evidence>
<dbReference type="PANTHER" id="PTHR23240">
    <property type="entry name" value="DNA CROSS-LINK REPAIR PROTEIN PSO2/SNM1-RELATED"/>
    <property type="match status" value="1"/>
</dbReference>
<keyword evidence="5" id="KW-0539">Nucleus</keyword>
<dbReference type="EMBL" id="CM035411">
    <property type="protein sequence ID" value="KAH7435379.1"/>
    <property type="molecule type" value="Genomic_DNA"/>
</dbReference>
<sequence>MFALEDDIDDSIFLEADQLQLEKNRCLDSLLVHEENSATRTPIEDIEVPDLEMSHKDTSEQSFRESFYSSGTDWSSLYCVDEYGIPCESWDVDAMDLNGNQSTEIKAQRDVREHVIPGIHESKLDHFFAQTIPRKRTGGYESSNGNLVQSSLSSCWGRKFQHIVSNGEDTMTDQKIQKTADGSTFNKVTTATSTHIWAKFKRIPSSQVSQKVQIMAKELKVSKMDFPVRENLTGRKKCPFYKRIPGTSFAVDAFQYGAIEDCKAYFLTHFHSDHYGGLTKSWAHGPIYCTPVTARLLSLCLRVDEKWIHPLPLGQSHFIDGVEVKMLDANHCPGAALIHLRLKSSQTILHTGDFRACKSMQNVPELRMGSIHTLYLDTTYCNQKYRFPLQEEVIKFVVRVTRATLEKNNRTLVIVGAYSIGKERVYLGIAEALNVPIFAEARRNRILGVLEWPELVSRLTKDANSTLLHVLPMGHLRPQKLRAYLQSYPKYNAVLAFRPTGWTYSDKVGNDLHLLKPVVSGNVTVYGVPYSEHSSFTELQEFVQFLRPEMIIPTVNVGNPKTRELMKSHFKQWLSKRH</sequence>
<evidence type="ECO:0000256" key="5">
    <source>
        <dbReference type="ARBA" id="ARBA00023242"/>
    </source>
</evidence>
<dbReference type="InterPro" id="IPR001279">
    <property type="entry name" value="Metallo-B-lactamas"/>
</dbReference>
<comment type="caution">
    <text evidence="8">The sequence shown here is derived from an EMBL/GenBank/DDBJ whole genome shotgun (WGS) entry which is preliminary data.</text>
</comment>
<dbReference type="OrthoDB" id="262529at2759"/>
<comment type="subcellular location">
    <subcellularLocation>
        <location evidence="1">Nucleus</location>
    </subcellularLocation>
</comment>
<dbReference type="GO" id="GO:0006303">
    <property type="term" value="P:double-strand break repair via nonhomologous end joining"/>
    <property type="evidence" value="ECO:0007669"/>
    <property type="project" value="TreeGrafter"/>
</dbReference>
<dbReference type="Gene3D" id="3.60.15.10">
    <property type="entry name" value="Ribonuclease Z/Hydroxyacylglutathione hydrolase-like"/>
    <property type="match status" value="1"/>
</dbReference>
<dbReference type="GO" id="GO:0003684">
    <property type="term" value="F:damaged DNA binding"/>
    <property type="evidence" value="ECO:0007669"/>
    <property type="project" value="TreeGrafter"/>
</dbReference>
<dbReference type="CDD" id="cd16273">
    <property type="entry name" value="SNM1A-1C-like_MBL-fold"/>
    <property type="match status" value="1"/>
</dbReference>
<accession>A0A8T2UTC6</accession>
<dbReference type="GO" id="GO:0005634">
    <property type="term" value="C:nucleus"/>
    <property type="evidence" value="ECO:0007669"/>
    <property type="project" value="UniProtKB-SubCell"/>
</dbReference>
<evidence type="ECO:0000259" key="6">
    <source>
        <dbReference type="Pfam" id="PF07522"/>
    </source>
</evidence>
<dbReference type="FunFam" id="3.60.15.10:FF:000010">
    <property type="entry name" value="DNA cross-link repair 1A"/>
    <property type="match status" value="1"/>
</dbReference>
<organism evidence="8 9">
    <name type="scientific">Ceratopteris richardii</name>
    <name type="common">Triangle waterfern</name>
    <dbReference type="NCBI Taxonomy" id="49495"/>
    <lineage>
        <taxon>Eukaryota</taxon>
        <taxon>Viridiplantae</taxon>
        <taxon>Streptophyta</taxon>
        <taxon>Embryophyta</taxon>
        <taxon>Tracheophyta</taxon>
        <taxon>Polypodiopsida</taxon>
        <taxon>Polypodiidae</taxon>
        <taxon>Polypodiales</taxon>
        <taxon>Pteridineae</taxon>
        <taxon>Pteridaceae</taxon>
        <taxon>Parkerioideae</taxon>
        <taxon>Ceratopteris</taxon>
    </lineage>
</organism>
<dbReference type="GO" id="GO:0035312">
    <property type="term" value="F:5'-3' DNA exonuclease activity"/>
    <property type="evidence" value="ECO:0007669"/>
    <property type="project" value="TreeGrafter"/>
</dbReference>
<keyword evidence="3" id="KW-0227">DNA damage</keyword>
<feature type="domain" description="DNA repair metallo-beta-lactamase" evidence="6">
    <location>
        <begin position="454"/>
        <end position="559"/>
    </location>
</feature>
<dbReference type="Proteomes" id="UP000825935">
    <property type="component" value="Chromosome 6"/>
</dbReference>
<dbReference type="AlphaFoldDB" id="A0A8T2UTC6"/>
<dbReference type="Gene3D" id="3.40.50.12650">
    <property type="match status" value="1"/>
</dbReference>
<dbReference type="Pfam" id="PF07522">
    <property type="entry name" value="DRMBL"/>
    <property type="match status" value="1"/>
</dbReference>
<dbReference type="SUPFAM" id="SSF56281">
    <property type="entry name" value="Metallo-hydrolase/oxidoreductase"/>
    <property type="match status" value="1"/>
</dbReference>
<comment type="similarity">
    <text evidence="2">Belongs to the DNA repair metallo-beta-lactamase (DRMBL) family.</text>
</comment>
<evidence type="ECO:0000259" key="7">
    <source>
        <dbReference type="Pfam" id="PF12706"/>
    </source>
</evidence>
<evidence type="ECO:0008006" key="10">
    <source>
        <dbReference type="Google" id="ProtNLM"/>
    </source>
</evidence>
<dbReference type="Pfam" id="PF12706">
    <property type="entry name" value="Lactamase_B_2"/>
    <property type="match status" value="1"/>
</dbReference>
<dbReference type="GO" id="GO:0036297">
    <property type="term" value="P:interstrand cross-link repair"/>
    <property type="evidence" value="ECO:0007669"/>
    <property type="project" value="TreeGrafter"/>
</dbReference>
<protein>
    <recommendedName>
        <fullName evidence="10">DNA cross-link repair protein SNM1</fullName>
    </recommendedName>
</protein>
<dbReference type="PANTHER" id="PTHR23240:SF36">
    <property type="entry name" value="DNA CROSS-LINK REPAIR PROTEIN SNM1"/>
    <property type="match status" value="1"/>
</dbReference>
<gene>
    <name evidence="8" type="ORF">KP509_06G062400</name>
</gene>
<dbReference type="InterPro" id="IPR011084">
    <property type="entry name" value="DRMBL"/>
</dbReference>
<evidence type="ECO:0000256" key="2">
    <source>
        <dbReference type="ARBA" id="ARBA00010304"/>
    </source>
</evidence>